<proteinExistence type="predicted"/>
<evidence type="ECO:0000313" key="3">
    <source>
        <dbReference type="Proteomes" id="UP000031036"/>
    </source>
</evidence>
<gene>
    <name evidence="2" type="ORF">Tcan_15496</name>
</gene>
<dbReference type="Proteomes" id="UP000031036">
    <property type="component" value="Unassembled WGS sequence"/>
</dbReference>
<evidence type="ECO:0000256" key="1">
    <source>
        <dbReference type="SAM" id="MobiDB-lite"/>
    </source>
</evidence>
<reference evidence="2 3" key="1">
    <citation type="submission" date="2014-11" db="EMBL/GenBank/DDBJ databases">
        <title>Genetic blueprint of the zoonotic pathogen Toxocara canis.</title>
        <authorList>
            <person name="Zhu X.-Q."/>
            <person name="Korhonen P.K."/>
            <person name="Cai H."/>
            <person name="Young N.D."/>
            <person name="Nejsum P."/>
            <person name="von Samson-Himmelstjerna G."/>
            <person name="Boag P.R."/>
            <person name="Tan P."/>
            <person name="Li Q."/>
            <person name="Min J."/>
            <person name="Yang Y."/>
            <person name="Wang X."/>
            <person name="Fang X."/>
            <person name="Hall R.S."/>
            <person name="Hofmann A."/>
            <person name="Sternberg P.W."/>
            <person name="Jex A.R."/>
            <person name="Gasser R.B."/>
        </authorList>
    </citation>
    <scope>NUCLEOTIDE SEQUENCE [LARGE SCALE GENOMIC DNA]</scope>
    <source>
        <strain evidence="2">PN_DK_2014</strain>
    </source>
</reference>
<feature type="region of interest" description="Disordered" evidence="1">
    <location>
        <begin position="22"/>
        <end position="63"/>
    </location>
</feature>
<dbReference type="EMBL" id="JPKZ01001314">
    <property type="protein sequence ID" value="KHN82679.1"/>
    <property type="molecule type" value="Genomic_DNA"/>
</dbReference>
<sequence length="124" mass="13976">MTICVYSTTRNPQKEQHTIAPYPPRTINTPDTPNERYVRPISPTNNKYATYPRRTINTPPFDVCTTARDPYTTASDADARRVGGGRAEISNAHRRSTRARAIRRTLRRISSNGERLVSVSICNA</sequence>
<evidence type="ECO:0000313" key="2">
    <source>
        <dbReference type="EMBL" id="KHN82679.1"/>
    </source>
</evidence>
<protein>
    <submittedName>
        <fullName evidence="2">Uncharacterized protein</fullName>
    </submittedName>
</protein>
<comment type="caution">
    <text evidence="2">The sequence shown here is derived from an EMBL/GenBank/DDBJ whole genome shotgun (WGS) entry which is preliminary data.</text>
</comment>
<dbReference type="AlphaFoldDB" id="A0A0B2VMS0"/>
<name>A0A0B2VMS0_TOXCA</name>
<accession>A0A0B2VMS0</accession>
<organism evidence="2 3">
    <name type="scientific">Toxocara canis</name>
    <name type="common">Canine roundworm</name>
    <dbReference type="NCBI Taxonomy" id="6265"/>
    <lineage>
        <taxon>Eukaryota</taxon>
        <taxon>Metazoa</taxon>
        <taxon>Ecdysozoa</taxon>
        <taxon>Nematoda</taxon>
        <taxon>Chromadorea</taxon>
        <taxon>Rhabditida</taxon>
        <taxon>Spirurina</taxon>
        <taxon>Ascaridomorpha</taxon>
        <taxon>Ascaridoidea</taxon>
        <taxon>Toxocaridae</taxon>
        <taxon>Toxocara</taxon>
    </lineage>
</organism>
<keyword evidence="3" id="KW-1185">Reference proteome</keyword>